<protein>
    <submittedName>
        <fullName evidence="2">Bacteriocin</fullName>
    </submittedName>
</protein>
<gene>
    <name evidence="2" type="ORF">DRW07_10365</name>
</gene>
<dbReference type="EMBL" id="RPOK01000003">
    <property type="protein sequence ID" value="RPJ66489.1"/>
    <property type="molecule type" value="Genomic_DNA"/>
</dbReference>
<evidence type="ECO:0000313" key="2">
    <source>
        <dbReference type="EMBL" id="RPJ66489.1"/>
    </source>
</evidence>
<evidence type="ECO:0000256" key="1">
    <source>
        <dbReference type="SAM" id="MobiDB-lite"/>
    </source>
</evidence>
<organism evidence="2 3">
    <name type="scientific">Alteromonas sediminis</name>
    <dbReference type="NCBI Taxonomy" id="2259342"/>
    <lineage>
        <taxon>Bacteria</taxon>
        <taxon>Pseudomonadati</taxon>
        <taxon>Pseudomonadota</taxon>
        <taxon>Gammaproteobacteria</taxon>
        <taxon>Alteromonadales</taxon>
        <taxon>Alteromonadaceae</taxon>
        <taxon>Alteromonas/Salinimonas group</taxon>
        <taxon>Alteromonas</taxon>
    </lineage>
</organism>
<dbReference type="Proteomes" id="UP000275281">
    <property type="component" value="Unassembled WGS sequence"/>
</dbReference>
<sequence length="57" mass="6540">MEQNVKDTERHYLEQLSEKELTQVVGGAANPVLPLPYEASSYPDQPKRPPYLKENLK</sequence>
<dbReference type="AlphaFoldDB" id="A0A3N5Y748"/>
<accession>A0A3N5Y748</accession>
<proteinExistence type="predicted"/>
<comment type="caution">
    <text evidence="2">The sequence shown here is derived from an EMBL/GenBank/DDBJ whole genome shotgun (WGS) entry which is preliminary data.</text>
</comment>
<dbReference type="NCBIfam" id="TIGR01847">
    <property type="entry name" value="bacteriocin_sig"/>
    <property type="match status" value="1"/>
</dbReference>
<evidence type="ECO:0000313" key="3">
    <source>
        <dbReference type="Proteomes" id="UP000275281"/>
    </source>
</evidence>
<reference evidence="2 3" key="1">
    <citation type="submission" date="2018-11" db="EMBL/GenBank/DDBJ databases">
        <authorList>
            <person name="Ye M.-Q."/>
            <person name="Du Z.-J."/>
        </authorList>
    </citation>
    <scope>NUCLEOTIDE SEQUENCE [LARGE SCALE GENOMIC DNA]</scope>
    <source>
        <strain evidence="2 3">U0105</strain>
    </source>
</reference>
<feature type="region of interest" description="Disordered" evidence="1">
    <location>
        <begin position="34"/>
        <end position="57"/>
    </location>
</feature>
<dbReference type="InterPro" id="IPR010133">
    <property type="entry name" value="Bacteriocin_signal_seq"/>
</dbReference>
<keyword evidence="3" id="KW-1185">Reference proteome</keyword>
<name>A0A3N5Y748_9ALTE</name>